<evidence type="ECO:0000313" key="3">
    <source>
        <dbReference type="EMBL" id="ROR93496.1"/>
    </source>
</evidence>
<comment type="similarity">
    <text evidence="1">To bacterial alkanal monooxygenase alpha and beta chains.</text>
</comment>
<dbReference type="Proteomes" id="UP000275356">
    <property type="component" value="Unassembled WGS sequence"/>
</dbReference>
<dbReference type="InterPro" id="IPR011251">
    <property type="entry name" value="Luciferase-like_dom"/>
</dbReference>
<dbReference type="PANTHER" id="PTHR30137">
    <property type="entry name" value="LUCIFERASE-LIKE MONOOXYGENASE"/>
    <property type="match status" value="1"/>
</dbReference>
<reference evidence="3 4" key="1">
    <citation type="submission" date="2018-11" db="EMBL/GenBank/DDBJ databases">
        <title>Sequencing the genomes of 1000 actinobacteria strains.</title>
        <authorList>
            <person name="Klenk H.-P."/>
        </authorList>
    </citation>
    <scope>NUCLEOTIDE SEQUENCE [LARGE SCALE GENOMIC DNA]</scope>
    <source>
        <strain evidence="3 4">DSM 13521</strain>
    </source>
</reference>
<dbReference type="GO" id="GO:0016705">
    <property type="term" value="F:oxidoreductase activity, acting on paired donors, with incorporation or reduction of molecular oxygen"/>
    <property type="evidence" value="ECO:0007669"/>
    <property type="project" value="InterPro"/>
</dbReference>
<dbReference type="EMBL" id="RKHQ01000002">
    <property type="protein sequence ID" value="ROR93496.1"/>
    <property type="molecule type" value="Genomic_DNA"/>
</dbReference>
<dbReference type="NCBIfam" id="TIGR03558">
    <property type="entry name" value="oxido_grp_1"/>
    <property type="match status" value="1"/>
</dbReference>
<proteinExistence type="predicted"/>
<dbReference type="RefSeq" id="WP_123740449.1">
    <property type="nucleotide sequence ID" value="NZ_RKHQ01000002.1"/>
</dbReference>
<gene>
    <name evidence="3" type="ORF">EDD28_2910</name>
</gene>
<feature type="domain" description="Luciferase-like" evidence="2">
    <location>
        <begin position="1"/>
        <end position="315"/>
    </location>
</feature>
<dbReference type="GO" id="GO:0005829">
    <property type="term" value="C:cytosol"/>
    <property type="evidence" value="ECO:0007669"/>
    <property type="project" value="TreeGrafter"/>
</dbReference>
<comment type="caution">
    <text evidence="3">The sequence shown here is derived from an EMBL/GenBank/DDBJ whole genome shotgun (WGS) entry which is preliminary data.</text>
</comment>
<dbReference type="Gene3D" id="3.20.20.30">
    <property type="entry name" value="Luciferase-like domain"/>
    <property type="match status" value="1"/>
</dbReference>
<dbReference type="SUPFAM" id="SSF51679">
    <property type="entry name" value="Bacterial luciferase-like"/>
    <property type="match status" value="1"/>
</dbReference>
<dbReference type="Pfam" id="PF00296">
    <property type="entry name" value="Bac_luciferase"/>
    <property type="match status" value="1"/>
</dbReference>
<protein>
    <submittedName>
        <fullName evidence="3">Luciferase family oxidoreductase group 1</fullName>
    </submittedName>
</protein>
<dbReference type="PANTHER" id="PTHR30137:SF6">
    <property type="entry name" value="LUCIFERASE-LIKE MONOOXYGENASE"/>
    <property type="match status" value="1"/>
</dbReference>
<accession>A0A3N2D152</accession>
<dbReference type="AlphaFoldDB" id="A0A3N2D152"/>
<evidence type="ECO:0000259" key="2">
    <source>
        <dbReference type="Pfam" id="PF00296"/>
    </source>
</evidence>
<dbReference type="OrthoDB" id="9780518at2"/>
<dbReference type="InterPro" id="IPR050766">
    <property type="entry name" value="Bact_Lucif_Oxidored"/>
</dbReference>
<organism evidence="3 4">
    <name type="scientific">Salana multivorans</name>
    <dbReference type="NCBI Taxonomy" id="120377"/>
    <lineage>
        <taxon>Bacteria</taxon>
        <taxon>Bacillati</taxon>
        <taxon>Actinomycetota</taxon>
        <taxon>Actinomycetes</taxon>
        <taxon>Micrococcales</taxon>
        <taxon>Beutenbergiaceae</taxon>
        <taxon>Salana</taxon>
    </lineage>
</organism>
<evidence type="ECO:0000313" key="4">
    <source>
        <dbReference type="Proteomes" id="UP000275356"/>
    </source>
</evidence>
<dbReference type="InterPro" id="IPR036661">
    <property type="entry name" value="Luciferase-like_sf"/>
</dbReference>
<keyword evidence="4" id="KW-1185">Reference proteome</keyword>
<name>A0A3N2D152_9MICO</name>
<evidence type="ECO:0000256" key="1">
    <source>
        <dbReference type="ARBA" id="ARBA00007789"/>
    </source>
</evidence>
<sequence>MKLSVLDLIPVRSGQSTTEALRASRALLGLADSLGFERYWVAEHHNMPAVASSVPGVLLPYLAGGTTRIRLGSGGVMLPNHTALDVAEQFALLEAMFPGRVDLGIGRAPGSDPVTSYLLRFGRPDAAEESFEQDVLLLRELLGLGETPVGEPVRLSLGGRPFDVRATPRAASPTGLWLLGSSGFSVELAARLGLPYVFANHFGMPGIEGALSRYRATYTPSSDFPEPMSFLPINVVVAASEAEAQERALPQAVQMARLRTGAPLLPQLTIEEAAAYEWTPREEAVRDAIVAGWLIGTPGDVATRLRARLGELGLDEAMIVPAAAAYAGEELDAPAGRAETLRLLAEAVAG</sequence>
<dbReference type="InterPro" id="IPR019949">
    <property type="entry name" value="CmoO-like"/>
</dbReference>